<name>A0A9P6I4M8_9PEZI</name>
<proteinExistence type="predicted"/>
<reference evidence="1" key="1">
    <citation type="submission" date="2020-03" db="EMBL/GenBank/DDBJ databases">
        <authorList>
            <person name="He L."/>
        </authorList>
    </citation>
    <scope>NUCLEOTIDE SEQUENCE</scope>
    <source>
        <strain evidence="1">CkLH20</strain>
    </source>
</reference>
<dbReference type="RefSeq" id="XP_038745600.1">
    <property type="nucleotide sequence ID" value="XM_038889302.1"/>
</dbReference>
<dbReference type="Pfam" id="PF11017">
    <property type="entry name" value="DUF2855"/>
    <property type="match status" value="1"/>
</dbReference>
<dbReference type="AlphaFoldDB" id="A0A9P6I4M8"/>
<dbReference type="GeneID" id="62162376"/>
<accession>A0A9P6I4M8</accession>
<evidence type="ECO:0000313" key="1">
    <source>
        <dbReference type="EMBL" id="KAF9876139.1"/>
    </source>
</evidence>
<organism evidence="1 2">
    <name type="scientific">Colletotrichum karsti</name>
    <dbReference type="NCBI Taxonomy" id="1095194"/>
    <lineage>
        <taxon>Eukaryota</taxon>
        <taxon>Fungi</taxon>
        <taxon>Dikarya</taxon>
        <taxon>Ascomycota</taxon>
        <taxon>Pezizomycotina</taxon>
        <taxon>Sordariomycetes</taxon>
        <taxon>Hypocreomycetidae</taxon>
        <taxon>Glomerellales</taxon>
        <taxon>Glomerellaceae</taxon>
        <taxon>Colletotrichum</taxon>
        <taxon>Colletotrichum boninense species complex</taxon>
    </lineage>
</organism>
<evidence type="ECO:0000313" key="2">
    <source>
        <dbReference type="Proteomes" id="UP000781932"/>
    </source>
</evidence>
<reference evidence="1" key="2">
    <citation type="submission" date="2020-11" db="EMBL/GenBank/DDBJ databases">
        <title>Whole genome sequencing of Colletotrichum sp.</title>
        <authorList>
            <person name="Li H."/>
        </authorList>
    </citation>
    <scope>NUCLEOTIDE SEQUENCE</scope>
    <source>
        <strain evidence="1">CkLH20</strain>
    </source>
</reference>
<protein>
    <submittedName>
        <fullName evidence="1">Uncharacterized protein</fullName>
    </submittedName>
</protein>
<dbReference type="EMBL" id="JAATWM020000019">
    <property type="protein sequence ID" value="KAF9876139.1"/>
    <property type="molecule type" value="Genomic_DNA"/>
</dbReference>
<dbReference type="Proteomes" id="UP000781932">
    <property type="component" value="Unassembled WGS sequence"/>
</dbReference>
<keyword evidence="2" id="KW-1185">Reference proteome</keyword>
<comment type="caution">
    <text evidence="1">The sequence shown here is derived from an EMBL/GenBank/DDBJ whole genome shotgun (WGS) entry which is preliminary data.</text>
</comment>
<sequence length="423" mass="46144">MAAEIHVISKKDLTKHETISADVSLPPLAPSSIRARSSLVAITSNNLSYAKLGDFLQWWSSWPVPADAPAPYNNRDEWGIVPAWGFGRVLKSNVDAIPSGSLLYGFWPTSSHTVDLKLEPHDPKTHFREVSEHRQGLGSIYNRYNLVDETARPGESRALFANAFSIWNAGYMLNRFCFPTEYEPAHPFGRHGGTWTDADADLSAAVLVNLSASSRTGRSTTWNFARNRKPGVNGPLAFLNATSSPKTLEPAPQAAFEIKGVGYDDLAAKETVEWIGKFKPKRVVVLDNGAPSAATERFREALVGALPETSLTLVMIGGEPKMQTPEEFVALMGLKSKWGATVQLNTTFVVDDGVAAEGGEKFFEENEKAFDRAVEEKYLGDIELVRGSGVSGSKGVEGAWENIIKGTLAPSKAWVYQLDGKSQ</sequence>
<dbReference type="OrthoDB" id="192702at2759"/>
<gene>
    <name evidence="1" type="ORF">CkaCkLH20_06585</name>
</gene>
<dbReference type="InterPro" id="IPR021276">
    <property type="entry name" value="DUF2855"/>
</dbReference>